<evidence type="ECO:0000313" key="7">
    <source>
        <dbReference type="EMBL" id="KAK3082478.1"/>
    </source>
</evidence>
<feature type="region of interest" description="Disordered" evidence="5">
    <location>
        <begin position="75"/>
        <end position="104"/>
    </location>
</feature>
<evidence type="ECO:0000313" key="8">
    <source>
        <dbReference type="Proteomes" id="UP001186944"/>
    </source>
</evidence>
<feature type="compositionally biased region" description="Low complexity" evidence="5">
    <location>
        <begin position="14"/>
        <end position="26"/>
    </location>
</feature>
<dbReference type="Pfam" id="PF04970">
    <property type="entry name" value="LRAT"/>
    <property type="match status" value="2"/>
</dbReference>
<keyword evidence="4" id="KW-0443">Lipid metabolism</keyword>
<feature type="domain" description="LRAT" evidence="6">
    <location>
        <begin position="138"/>
        <end position="263"/>
    </location>
</feature>
<reference evidence="7" key="1">
    <citation type="submission" date="2019-08" db="EMBL/GenBank/DDBJ databases">
        <title>The improved chromosome-level genome for the pearl oyster Pinctada fucata martensii using PacBio sequencing and Hi-C.</title>
        <authorList>
            <person name="Zheng Z."/>
        </authorList>
    </citation>
    <scope>NUCLEOTIDE SEQUENCE</scope>
    <source>
        <strain evidence="7">ZZ-2019</strain>
        <tissue evidence="7">Adductor muscle</tissue>
    </source>
</reference>
<dbReference type="GO" id="GO:0016410">
    <property type="term" value="F:N-acyltransferase activity"/>
    <property type="evidence" value="ECO:0007669"/>
    <property type="project" value="TreeGrafter"/>
</dbReference>
<dbReference type="AlphaFoldDB" id="A0AA88XC40"/>
<name>A0AA88XC40_PINIB</name>
<keyword evidence="8" id="KW-1185">Reference proteome</keyword>
<dbReference type="PANTHER" id="PTHR13943">
    <property type="entry name" value="HRAS-LIKE SUPPRESSOR - RELATED"/>
    <property type="match status" value="1"/>
</dbReference>
<evidence type="ECO:0000256" key="3">
    <source>
        <dbReference type="ARBA" id="ARBA00022801"/>
    </source>
</evidence>
<dbReference type="PANTHER" id="PTHR13943:SF77">
    <property type="entry name" value="LRAT DOMAIN-CONTAINING PROTEIN"/>
    <property type="match status" value="1"/>
</dbReference>
<evidence type="ECO:0000256" key="5">
    <source>
        <dbReference type="SAM" id="MobiDB-lite"/>
    </source>
</evidence>
<dbReference type="Proteomes" id="UP001186944">
    <property type="component" value="Unassembled WGS sequence"/>
</dbReference>
<evidence type="ECO:0000256" key="2">
    <source>
        <dbReference type="ARBA" id="ARBA00022679"/>
    </source>
</evidence>
<feature type="compositionally biased region" description="Polar residues" evidence="5">
    <location>
        <begin position="27"/>
        <end position="38"/>
    </location>
</feature>
<dbReference type="GO" id="GO:0004623">
    <property type="term" value="F:phospholipase A2 activity"/>
    <property type="evidence" value="ECO:0007669"/>
    <property type="project" value="TreeGrafter"/>
</dbReference>
<accession>A0AA88XC40</accession>
<protein>
    <recommendedName>
        <fullName evidence="6">LRAT domain-containing protein</fullName>
    </recommendedName>
</protein>
<keyword evidence="3" id="KW-0378">Hydrolase</keyword>
<dbReference type="GO" id="GO:0008970">
    <property type="term" value="F:phospholipase A1 activity"/>
    <property type="evidence" value="ECO:0007669"/>
    <property type="project" value="TreeGrafter"/>
</dbReference>
<sequence length="458" mass="52515">MAESSEDVFETIVHSSQHGSQSESQSLGNQPENKTNTAEPLIAHSLQLPECFDKFPDLLQRPLSGLSINKISARRPSQRLESLAEDVPDSTEPTSSGQQPINPDNLIKKSNILFSSSCIECVKAIPVRNRKDVKVGDHIINSGILYDHHAIVIDILPDEKDEDNQKKARIKLIHSTNSICGAFAGLFKLFGGKAKILQTSECFDFERCKIMVVKYIRSPFGPSEVVRRAKKKHQDKDFKYHVFRNNCEHFATYCVTGERFSVQINKLILAMRMLLPLWFKGLLDEKFRNKLAYERGMICKPCFKRNEWLFAAKKKPINALSEVKKGDLITFPYWYFDHNAIVMETHAEGPQNRHKKVGLTIAHYAFCGPFQHHTIILERRSFNLDGSVTVTMYESPEYNVFSPDETVERAKKRINEQQYTYFANNSSHFARWCKLKRTKSISLSQYRLGDSQSETEIN</sequence>
<evidence type="ECO:0000256" key="4">
    <source>
        <dbReference type="ARBA" id="ARBA00023098"/>
    </source>
</evidence>
<keyword evidence="2" id="KW-0808">Transferase</keyword>
<gene>
    <name evidence="7" type="ORF">FSP39_025356</name>
</gene>
<comment type="similarity">
    <text evidence="1">Belongs to the H-rev107 family.</text>
</comment>
<dbReference type="InterPro" id="IPR051496">
    <property type="entry name" value="H-rev107_PLA/AT"/>
</dbReference>
<dbReference type="EMBL" id="VSWD01000380">
    <property type="protein sequence ID" value="KAK3082478.1"/>
    <property type="molecule type" value="Genomic_DNA"/>
</dbReference>
<comment type="caution">
    <text evidence="7">The sequence shown here is derived from an EMBL/GenBank/DDBJ whole genome shotgun (WGS) entry which is preliminary data.</text>
</comment>
<dbReference type="Gene3D" id="3.90.1720.10">
    <property type="entry name" value="endopeptidase domain like (from Nostoc punctiforme)"/>
    <property type="match status" value="2"/>
</dbReference>
<dbReference type="InterPro" id="IPR007053">
    <property type="entry name" value="LRAT_dom"/>
</dbReference>
<dbReference type="GO" id="GO:0070292">
    <property type="term" value="P:N-acylphosphatidylethanolamine metabolic process"/>
    <property type="evidence" value="ECO:0007669"/>
    <property type="project" value="TreeGrafter"/>
</dbReference>
<dbReference type="GO" id="GO:0005737">
    <property type="term" value="C:cytoplasm"/>
    <property type="evidence" value="ECO:0007669"/>
    <property type="project" value="TreeGrafter"/>
</dbReference>
<feature type="compositionally biased region" description="Polar residues" evidence="5">
    <location>
        <begin position="91"/>
        <end position="102"/>
    </location>
</feature>
<organism evidence="7 8">
    <name type="scientific">Pinctada imbricata</name>
    <name type="common">Atlantic pearl-oyster</name>
    <name type="synonym">Pinctada martensii</name>
    <dbReference type="NCBI Taxonomy" id="66713"/>
    <lineage>
        <taxon>Eukaryota</taxon>
        <taxon>Metazoa</taxon>
        <taxon>Spiralia</taxon>
        <taxon>Lophotrochozoa</taxon>
        <taxon>Mollusca</taxon>
        <taxon>Bivalvia</taxon>
        <taxon>Autobranchia</taxon>
        <taxon>Pteriomorphia</taxon>
        <taxon>Pterioida</taxon>
        <taxon>Pterioidea</taxon>
        <taxon>Pteriidae</taxon>
        <taxon>Pinctada</taxon>
    </lineage>
</organism>
<proteinExistence type="inferred from homology"/>
<evidence type="ECO:0000259" key="6">
    <source>
        <dbReference type="PROSITE" id="PS51934"/>
    </source>
</evidence>
<evidence type="ECO:0000256" key="1">
    <source>
        <dbReference type="ARBA" id="ARBA00007824"/>
    </source>
</evidence>
<dbReference type="PROSITE" id="PS51934">
    <property type="entry name" value="LRAT"/>
    <property type="match status" value="1"/>
</dbReference>
<feature type="region of interest" description="Disordered" evidence="5">
    <location>
        <begin position="1"/>
        <end position="41"/>
    </location>
</feature>